<feature type="transmembrane region" description="Helical" evidence="7">
    <location>
        <begin position="110"/>
        <end position="132"/>
    </location>
</feature>
<feature type="transmembrane region" description="Helical" evidence="7">
    <location>
        <begin position="187"/>
        <end position="209"/>
    </location>
</feature>
<gene>
    <name evidence="9" type="ORF">EDC14_101065</name>
</gene>
<feature type="transmembrane region" description="Helical" evidence="7">
    <location>
        <begin position="144"/>
        <end position="166"/>
    </location>
</feature>
<keyword evidence="4 7" id="KW-0812">Transmembrane</keyword>
<dbReference type="GO" id="GO:0005886">
    <property type="term" value="C:plasma membrane"/>
    <property type="evidence" value="ECO:0007669"/>
    <property type="project" value="UniProtKB-SubCell"/>
</dbReference>
<evidence type="ECO:0000256" key="1">
    <source>
        <dbReference type="ARBA" id="ARBA00004651"/>
    </source>
</evidence>
<evidence type="ECO:0000256" key="2">
    <source>
        <dbReference type="ARBA" id="ARBA00022448"/>
    </source>
</evidence>
<evidence type="ECO:0000313" key="9">
    <source>
        <dbReference type="EMBL" id="TCL70076.1"/>
    </source>
</evidence>
<dbReference type="AlphaFoldDB" id="A0A4R1RUD8"/>
<proteinExistence type="inferred from homology"/>
<dbReference type="GO" id="GO:0055085">
    <property type="term" value="P:transmembrane transport"/>
    <property type="evidence" value="ECO:0007669"/>
    <property type="project" value="InterPro"/>
</dbReference>
<comment type="caution">
    <text evidence="9">The sequence shown here is derived from an EMBL/GenBank/DDBJ whole genome shotgun (WGS) entry which is preliminary data.</text>
</comment>
<feature type="transmembrane region" description="Helical" evidence="7">
    <location>
        <begin position="245"/>
        <end position="266"/>
    </location>
</feature>
<keyword evidence="2 7" id="KW-0813">Transport</keyword>
<name>A0A4R1RUD8_HYDET</name>
<keyword evidence="3" id="KW-1003">Cell membrane</keyword>
<dbReference type="PANTHER" id="PTHR32243">
    <property type="entry name" value="MALTOSE TRANSPORT SYSTEM PERMEASE-RELATED"/>
    <property type="match status" value="1"/>
</dbReference>
<dbReference type="Pfam" id="PF00528">
    <property type="entry name" value="BPD_transp_1"/>
    <property type="match status" value="1"/>
</dbReference>
<dbReference type="Gene3D" id="1.10.3720.10">
    <property type="entry name" value="MetI-like"/>
    <property type="match status" value="1"/>
</dbReference>
<comment type="subcellular location">
    <subcellularLocation>
        <location evidence="1 7">Cell membrane</location>
        <topology evidence="1 7">Multi-pass membrane protein</topology>
    </subcellularLocation>
</comment>
<organism evidence="9 10">
    <name type="scientific">Hydrogenispora ethanolica</name>
    <dbReference type="NCBI Taxonomy" id="1082276"/>
    <lineage>
        <taxon>Bacteria</taxon>
        <taxon>Bacillati</taxon>
        <taxon>Bacillota</taxon>
        <taxon>Hydrogenispora</taxon>
    </lineage>
</organism>
<dbReference type="PANTHER" id="PTHR32243:SF18">
    <property type="entry name" value="INNER MEMBRANE ABC TRANSPORTER PERMEASE PROTEIN YCJP"/>
    <property type="match status" value="1"/>
</dbReference>
<dbReference type="OrthoDB" id="9810086at2"/>
<keyword evidence="10" id="KW-1185">Reference proteome</keyword>
<dbReference type="Proteomes" id="UP000295008">
    <property type="component" value="Unassembled WGS sequence"/>
</dbReference>
<keyword evidence="6 7" id="KW-0472">Membrane</keyword>
<accession>A0A4R1RUD8</accession>
<dbReference type="EMBL" id="SLUN01000010">
    <property type="protein sequence ID" value="TCL70076.1"/>
    <property type="molecule type" value="Genomic_DNA"/>
</dbReference>
<dbReference type="InterPro" id="IPR035906">
    <property type="entry name" value="MetI-like_sf"/>
</dbReference>
<keyword evidence="5 7" id="KW-1133">Transmembrane helix</keyword>
<protein>
    <submittedName>
        <fullName evidence="9">Carbohydrate ABC transporter membrane protein 2 (CUT1 family)</fullName>
    </submittedName>
</protein>
<dbReference type="InterPro" id="IPR000515">
    <property type="entry name" value="MetI-like"/>
</dbReference>
<evidence type="ECO:0000256" key="4">
    <source>
        <dbReference type="ARBA" id="ARBA00022692"/>
    </source>
</evidence>
<dbReference type="CDD" id="cd06261">
    <property type="entry name" value="TM_PBP2"/>
    <property type="match status" value="1"/>
</dbReference>
<evidence type="ECO:0000256" key="5">
    <source>
        <dbReference type="ARBA" id="ARBA00022989"/>
    </source>
</evidence>
<feature type="transmembrane region" description="Helical" evidence="7">
    <location>
        <begin position="12"/>
        <end position="36"/>
    </location>
</feature>
<evidence type="ECO:0000256" key="3">
    <source>
        <dbReference type="ARBA" id="ARBA00022475"/>
    </source>
</evidence>
<dbReference type="PROSITE" id="PS50928">
    <property type="entry name" value="ABC_TM1"/>
    <property type="match status" value="1"/>
</dbReference>
<dbReference type="SUPFAM" id="SSF161098">
    <property type="entry name" value="MetI-like"/>
    <property type="match status" value="1"/>
</dbReference>
<dbReference type="InterPro" id="IPR050901">
    <property type="entry name" value="BP-dep_ABC_trans_perm"/>
</dbReference>
<sequence length="281" mass="31263">MNKTKLKRSVRRIISLYLPLLLLLIFVATPFLWALATSLKRGGDVMTGMVRYLPNPPTLENYGYVWTKNHFITYFNNSLFVAVISVLFVLLFSLLNAYALSRFEFKGKKLFMLLILATQFIPGVMIIIPQFIIFKNIGLINTPYALIITTIAGSIPFQTLLMKGFIDNVPVQVDEAAMVDGATRVRILATLIPPVILPCMVAIASFAFINSWNDFLHAFSFITDQNNFTIPVGLRYMIGEYSIDFASLSAGSLIALIPPLILFAYVQKYLISGLGSGAVKG</sequence>
<evidence type="ECO:0000313" key="10">
    <source>
        <dbReference type="Proteomes" id="UP000295008"/>
    </source>
</evidence>
<evidence type="ECO:0000256" key="7">
    <source>
        <dbReference type="RuleBase" id="RU363032"/>
    </source>
</evidence>
<feature type="domain" description="ABC transmembrane type-1" evidence="8">
    <location>
        <begin position="75"/>
        <end position="266"/>
    </location>
</feature>
<reference evidence="9 10" key="1">
    <citation type="submission" date="2019-03" db="EMBL/GenBank/DDBJ databases">
        <title>Genomic Encyclopedia of Type Strains, Phase IV (KMG-IV): sequencing the most valuable type-strain genomes for metagenomic binning, comparative biology and taxonomic classification.</title>
        <authorList>
            <person name="Goeker M."/>
        </authorList>
    </citation>
    <scope>NUCLEOTIDE SEQUENCE [LARGE SCALE GENOMIC DNA]</scope>
    <source>
        <strain evidence="9 10">LX-B</strain>
    </source>
</reference>
<dbReference type="RefSeq" id="WP_132014162.1">
    <property type="nucleotide sequence ID" value="NZ_SLUN01000010.1"/>
</dbReference>
<evidence type="ECO:0000259" key="8">
    <source>
        <dbReference type="PROSITE" id="PS50928"/>
    </source>
</evidence>
<evidence type="ECO:0000256" key="6">
    <source>
        <dbReference type="ARBA" id="ARBA00023136"/>
    </source>
</evidence>
<comment type="similarity">
    <text evidence="7">Belongs to the binding-protein-dependent transport system permease family.</text>
</comment>
<feature type="transmembrane region" description="Helical" evidence="7">
    <location>
        <begin position="79"/>
        <end position="98"/>
    </location>
</feature>